<proteinExistence type="predicted"/>
<evidence type="ECO:0000256" key="1">
    <source>
        <dbReference type="SAM" id="Phobius"/>
    </source>
</evidence>
<comment type="caution">
    <text evidence="2">The sequence shown here is derived from an EMBL/GenBank/DDBJ whole genome shotgun (WGS) entry which is preliminary data.</text>
</comment>
<evidence type="ECO:0000313" key="3">
    <source>
        <dbReference type="Proteomes" id="UP000326396"/>
    </source>
</evidence>
<protein>
    <submittedName>
        <fullName evidence="2">Uncharacterized protein</fullName>
    </submittedName>
</protein>
<name>A0A5N6MIK6_9ASTR</name>
<organism evidence="2 3">
    <name type="scientific">Mikania micrantha</name>
    <name type="common">bitter vine</name>
    <dbReference type="NCBI Taxonomy" id="192012"/>
    <lineage>
        <taxon>Eukaryota</taxon>
        <taxon>Viridiplantae</taxon>
        <taxon>Streptophyta</taxon>
        <taxon>Embryophyta</taxon>
        <taxon>Tracheophyta</taxon>
        <taxon>Spermatophyta</taxon>
        <taxon>Magnoliopsida</taxon>
        <taxon>eudicotyledons</taxon>
        <taxon>Gunneridae</taxon>
        <taxon>Pentapetalae</taxon>
        <taxon>asterids</taxon>
        <taxon>campanulids</taxon>
        <taxon>Asterales</taxon>
        <taxon>Asteraceae</taxon>
        <taxon>Asteroideae</taxon>
        <taxon>Heliantheae alliance</taxon>
        <taxon>Eupatorieae</taxon>
        <taxon>Mikania</taxon>
    </lineage>
</organism>
<reference evidence="2 3" key="1">
    <citation type="submission" date="2019-05" db="EMBL/GenBank/DDBJ databases">
        <title>Mikania micrantha, genome provides insights into the molecular mechanism of rapid growth.</title>
        <authorList>
            <person name="Liu B."/>
        </authorList>
    </citation>
    <scope>NUCLEOTIDE SEQUENCE [LARGE SCALE GENOMIC DNA]</scope>
    <source>
        <strain evidence="2">NLD-2019</strain>
        <tissue evidence="2">Leaf</tissue>
    </source>
</reference>
<keyword evidence="1" id="KW-0812">Transmembrane</keyword>
<dbReference type="Proteomes" id="UP000326396">
    <property type="component" value="Linkage Group LG5"/>
</dbReference>
<dbReference type="AlphaFoldDB" id="A0A5N6MIK6"/>
<feature type="transmembrane region" description="Helical" evidence="1">
    <location>
        <begin position="56"/>
        <end position="74"/>
    </location>
</feature>
<accession>A0A5N6MIK6</accession>
<evidence type="ECO:0000313" key="2">
    <source>
        <dbReference type="EMBL" id="KAD3640141.1"/>
    </source>
</evidence>
<keyword evidence="1" id="KW-1133">Transmembrane helix</keyword>
<keyword evidence="1" id="KW-0472">Membrane</keyword>
<keyword evidence="3" id="KW-1185">Reference proteome</keyword>
<dbReference type="EMBL" id="SZYD01000015">
    <property type="protein sequence ID" value="KAD3640141.1"/>
    <property type="molecule type" value="Genomic_DNA"/>
</dbReference>
<gene>
    <name evidence="2" type="ORF">E3N88_29364</name>
</gene>
<sequence length="238" mass="27216">MALDNGGSGEACILLFGLNDNIKFASMGYELRLLRSVVAFQAETCVDLSLASILKYLMAILFISIKWYFLRYAYNLLDEMFVRIQGEQSNYSCNIMRKSVDGVAFYHDAMKKVKDLENLCLKQALRLRSVKKCLSGIGLHYLQLMWSFRSLGIVGTRRKHVTPWCGYGNGSFLVQILSREHKKHDYMEVVKNRYKHLLKAQALAEANKQGKLAQTYHGESIEKRKGNGELIVPQEAYQ</sequence>